<feature type="coiled-coil region" evidence="2">
    <location>
        <begin position="77"/>
        <end position="107"/>
    </location>
</feature>
<feature type="binding site" evidence="1">
    <location>
        <position position="37"/>
    </location>
    <ligand>
        <name>Zn(2+)</name>
        <dbReference type="ChEBI" id="CHEBI:29105"/>
    </ligand>
</feature>
<feature type="binding site" evidence="1">
    <location>
        <position position="34"/>
    </location>
    <ligand>
        <name>Zn(2+)</name>
        <dbReference type="ChEBI" id="CHEBI:29105"/>
    </ligand>
</feature>
<sequence>MTKDEYCSFCRQPLGETGPIVEGAGTGGVRVFICRQCAELAIVLLDEEVRRRGEMPTKPSKAEVDMIHVCKVAIEHYEALSRQRQLTEVELERKRRVEADLERLKSEGPRGGTDRP</sequence>
<protein>
    <submittedName>
        <fullName evidence="4">ClpX C4-type zinc finger</fullName>
    </submittedName>
</protein>
<evidence type="ECO:0000259" key="3">
    <source>
        <dbReference type="PROSITE" id="PS51902"/>
    </source>
</evidence>
<keyword evidence="1" id="KW-0862">Zinc</keyword>
<dbReference type="GO" id="GO:0051082">
    <property type="term" value="F:unfolded protein binding"/>
    <property type="evidence" value="ECO:0007669"/>
    <property type="project" value="UniProtKB-UniRule"/>
</dbReference>
<keyword evidence="5" id="KW-1185">Reference proteome</keyword>
<dbReference type="Gene3D" id="6.20.220.10">
    <property type="entry name" value="ClpX chaperone, C4-type zinc finger domain"/>
    <property type="match status" value="1"/>
</dbReference>
<evidence type="ECO:0000256" key="2">
    <source>
        <dbReference type="SAM" id="Coils"/>
    </source>
</evidence>
<feature type="binding site" evidence="1">
    <location>
        <position position="10"/>
    </location>
    <ligand>
        <name>Zn(2+)</name>
        <dbReference type="ChEBI" id="CHEBI:29105"/>
    </ligand>
</feature>
<feature type="domain" description="ClpX-type ZB" evidence="3">
    <location>
        <begin position="1"/>
        <end position="53"/>
    </location>
</feature>
<comment type="similarity">
    <text evidence="1">Belongs to the ClpX chaperone family.</text>
</comment>
<keyword evidence="2" id="KW-0175">Coiled coil</keyword>
<accession>A0A5B9W0Y4</accession>
<feature type="binding site" evidence="1">
    <location>
        <position position="7"/>
    </location>
    <ligand>
        <name>Zn(2+)</name>
        <dbReference type="ChEBI" id="CHEBI:29105"/>
    </ligand>
</feature>
<name>A0A5B9W0Y4_9BACT</name>
<dbReference type="SMART" id="SM00994">
    <property type="entry name" value="zf-C4_ClpX"/>
    <property type="match status" value="1"/>
</dbReference>
<dbReference type="Proteomes" id="UP000324233">
    <property type="component" value="Chromosome"/>
</dbReference>
<dbReference type="InterPro" id="IPR010603">
    <property type="entry name" value="Znf_CppX_C4"/>
</dbReference>
<keyword evidence="1" id="KW-0143">Chaperone</keyword>
<keyword evidence="1" id="KW-0479">Metal-binding</keyword>
<gene>
    <name evidence="4" type="ORF">OJF2_27380</name>
</gene>
<dbReference type="RefSeq" id="WP_148594159.1">
    <property type="nucleotide sequence ID" value="NZ_CP042997.1"/>
</dbReference>
<dbReference type="GO" id="GO:0046983">
    <property type="term" value="F:protein dimerization activity"/>
    <property type="evidence" value="ECO:0007669"/>
    <property type="project" value="UniProtKB-UniRule"/>
</dbReference>
<reference evidence="4 5" key="1">
    <citation type="submission" date="2019-08" db="EMBL/GenBank/DDBJ databases">
        <title>Deep-cultivation of Planctomycetes and their phenomic and genomic characterization uncovers novel biology.</title>
        <authorList>
            <person name="Wiegand S."/>
            <person name="Jogler M."/>
            <person name="Boedeker C."/>
            <person name="Pinto D."/>
            <person name="Vollmers J."/>
            <person name="Rivas-Marin E."/>
            <person name="Kohn T."/>
            <person name="Peeters S.H."/>
            <person name="Heuer A."/>
            <person name="Rast P."/>
            <person name="Oberbeckmann S."/>
            <person name="Bunk B."/>
            <person name="Jeske O."/>
            <person name="Meyerdierks A."/>
            <person name="Storesund J.E."/>
            <person name="Kallscheuer N."/>
            <person name="Luecker S."/>
            <person name="Lage O.M."/>
            <person name="Pohl T."/>
            <person name="Merkel B.J."/>
            <person name="Hornburger P."/>
            <person name="Mueller R.-W."/>
            <person name="Bruemmer F."/>
            <person name="Labrenz M."/>
            <person name="Spormann A.M."/>
            <person name="Op den Camp H."/>
            <person name="Overmann J."/>
            <person name="Amann R."/>
            <person name="Jetten M.S.M."/>
            <person name="Mascher T."/>
            <person name="Medema M.H."/>
            <person name="Devos D.P."/>
            <person name="Kaster A.-K."/>
            <person name="Ovreas L."/>
            <person name="Rohde M."/>
            <person name="Galperin M.Y."/>
            <person name="Jogler C."/>
        </authorList>
    </citation>
    <scope>NUCLEOTIDE SEQUENCE [LARGE SCALE GENOMIC DNA]</scope>
    <source>
        <strain evidence="4 5">OJF2</strain>
    </source>
</reference>
<dbReference type="AlphaFoldDB" id="A0A5B9W0Y4"/>
<dbReference type="KEGG" id="agv:OJF2_27380"/>
<dbReference type="InterPro" id="IPR038366">
    <property type="entry name" value="Znf_CppX_C4_sf"/>
</dbReference>
<evidence type="ECO:0000256" key="1">
    <source>
        <dbReference type="PROSITE-ProRule" id="PRU01250"/>
    </source>
</evidence>
<dbReference type="GO" id="GO:0008270">
    <property type="term" value="F:zinc ion binding"/>
    <property type="evidence" value="ECO:0007669"/>
    <property type="project" value="UniProtKB-UniRule"/>
</dbReference>
<organism evidence="4 5">
    <name type="scientific">Aquisphaera giovannonii</name>
    <dbReference type="NCBI Taxonomy" id="406548"/>
    <lineage>
        <taxon>Bacteria</taxon>
        <taxon>Pseudomonadati</taxon>
        <taxon>Planctomycetota</taxon>
        <taxon>Planctomycetia</taxon>
        <taxon>Isosphaerales</taxon>
        <taxon>Isosphaeraceae</taxon>
        <taxon>Aquisphaera</taxon>
    </lineage>
</organism>
<evidence type="ECO:0000313" key="5">
    <source>
        <dbReference type="Proteomes" id="UP000324233"/>
    </source>
</evidence>
<dbReference type="Pfam" id="PF06689">
    <property type="entry name" value="zf-C4_ClpX"/>
    <property type="match status" value="1"/>
</dbReference>
<dbReference type="PROSITE" id="PS51902">
    <property type="entry name" value="CLPX_ZB"/>
    <property type="match status" value="1"/>
</dbReference>
<dbReference type="GO" id="GO:0006457">
    <property type="term" value="P:protein folding"/>
    <property type="evidence" value="ECO:0007669"/>
    <property type="project" value="UniProtKB-UniRule"/>
</dbReference>
<dbReference type="InterPro" id="IPR059188">
    <property type="entry name" value="Znf_CLPX-like"/>
</dbReference>
<evidence type="ECO:0000313" key="4">
    <source>
        <dbReference type="EMBL" id="QEH34203.1"/>
    </source>
</evidence>
<dbReference type="EMBL" id="CP042997">
    <property type="protein sequence ID" value="QEH34203.1"/>
    <property type="molecule type" value="Genomic_DNA"/>
</dbReference>
<proteinExistence type="inferred from homology"/>